<sequence>MEAKRLSCQIWKPQIFFFGLMYPKENVLGNKAETTAKMMQ</sequence>
<dbReference type="EMBL" id="AGNK02004603">
    <property type="status" value="NOT_ANNOTATED_CDS"/>
    <property type="molecule type" value="Genomic_DNA"/>
</dbReference>
<reference evidence="1" key="2">
    <citation type="submission" date="2018-08" db="UniProtKB">
        <authorList>
            <consortium name="EnsemblPlants"/>
        </authorList>
    </citation>
    <scope>IDENTIFICATION</scope>
    <source>
        <strain evidence="1">Yugu1</strain>
    </source>
</reference>
<dbReference type="Gramene" id="KQK93349">
    <property type="protein sequence ID" value="KQK93349"/>
    <property type="gene ID" value="SETIT_027278mg"/>
</dbReference>
<dbReference type="InParanoid" id="K3ZL22"/>
<dbReference type="EnsemblPlants" id="KQK93349">
    <property type="protein sequence ID" value="KQK93349"/>
    <property type="gene ID" value="SETIT_027278mg"/>
</dbReference>
<keyword evidence="2" id="KW-1185">Reference proteome</keyword>
<organism evidence="1 2">
    <name type="scientific">Setaria italica</name>
    <name type="common">Foxtail millet</name>
    <name type="synonym">Panicum italicum</name>
    <dbReference type="NCBI Taxonomy" id="4555"/>
    <lineage>
        <taxon>Eukaryota</taxon>
        <taxon>Viridiplantae</taxon>
        <taxon>Streptophyta</taxon>
        <taxon>Embryophyta</taxon>
        <taxon>Tracheophyta</taxon>
        <taxon>Spermatophyta</taxon>
        <taxon>Magnoliopsida</taxon>
        <taxon>Liliopsida</taxon>
        <taxon>Poales</taxon>
        <taxon>Poaceae</taxon>
        <taxon>PACMAD clade</taxon>
        <taxon>Panicoideae</taxon>
        <taxon>Panicodae</taxon>
        <taxon>Paniceae</taxon>
        <taxon>Cenchrinae</taxon>
        <taxon>Setaria</taxon>
    </lineage>
</organism>
<evidence type="ECO:0000313" key="2">
    <source>
        <dbReference type="Proteomes" id="UP000004995"/>
    </source>
</evidence>
<dbReference type="AlphaFoldDB" id="K3ZL22"/>
<dbReference type="Proteomes" id="UP000004995">
    <property type="component" value="Unassembled WGS sequence"/>
</dbReference>
<accession>K3ZL22</accession>
<proteinExistence type="predicted"/>
<dbReference type="HOGENOM" id="CLU_3300346_0_0_1"/>
<evidence type="ECO:0000313" key="1">
    <source>
        <dbReference type="EnsemblPlants" id="KQK93349"/>
    </source>
</evidence>
<name>K3ZL22_SETIT</name>
<reference evidence="2" key="1">
    <citation type="journal article" date="2012" name="Nat. Biotechnol.">
        <title>Reference genome sequence of the model plant Setaria.</title>
        <authorList>
            <person name="Bennetzen J.L."/>
            <person name="Schmutz J."/>
            <person name="Wang H."/>
            <person name="Percifield R."/>
            <person name="Hawkins J."/>
            <person name="Pontaroli A.C."/>
            <person name="Estep M."/>
            <person name="Feng L."/>
            <person name="Vaughn J.N."/>
            <person name="Grimwood J."/>
            <person name="Jenkins J."/>
            <person name="Barry K."/>
            <person name="Lindquist E."/>
            <person name="Hellsten U."/>
            <person name="Deshpande S."/>
            <person name="Wang X."/>
            <person name="Wu X."/>
            <person name="Mitros T."/>
            <person name="Triplett J."/>
            <person name="Yang X."/>
            <person name="Ye C.Y."/>
            <person name="Mauro-Herrera M."/>
            <person name="Wang L."/>
            <person name="Li P."/>
            <person name="Sharma M."/>
            <person name="Sharma R."/>
            <person name="Ronald P.C."/>
            <person name="Panaud O."/>
            <person name="Kellogg E.A."/>
            <person name="Brutnell T.P."/>
            <person name="Doust A.N."/>
            <person name="Tuskan G.A."/>
            <person name="Rokhsar D."/>
            <person name="Devos K.M."/>
        </authorList>
    </citation>
    <scope>NUCLEOTIDE SEQUENCE [LARGE SCALE GENOMIC DNA]</scope>
    <source>
        <strain evidence="2">cv. Yugu1</strain>
    </source>
</reference>
<protein>
    <submittedName>
        <fullName evidence="1">Uncharacterized protein</fullName>
    </submittedName>
</protein>